<reference evidence="3" key="1">
    <citation type="submission" date="2020-05" db="EMBL/GenBank/DDBJ databases">
        <title>Mycena genomes resolve the evolution of fungal bioluminescence.</title>
        <authorList>
            <person name="Tsai I.J."/>
        </authorList>
    </citation>
    <scope>NUCLEOTIDE SEQUENCE</scope>
    <source>
        <strain evidence="3">171206Taipei</strain>
    </source>
</reference>
<feature type="transmembrane region" description="Helical" evidence="1">
    <location>
        <begin position="357"/>
        <end position="378"/>
    </location>
</feature>
<dbReference type="PANTHER" id="PTHR36927:SF4">
    <property type="entry name" value="BLR5718 PROTEIN"/>
    <property type="match status" value="1"/>
</dbReference>
<keyword evidence="4" id="KW-1185">Reference proteome</keyword>
<feature type="transmembrane region" description="Helical" evidence="1">
    <location>
        <begin position="233"/>
        <end position="250"/>
    </location>
</feature>
<organism evidence="3 4">
    <name type="scientific">Mycena indigotica</name>
    <dbReference type="NCBI Taxonomy" id="2126181"/>
    <lineage>
        <taxon>Eukaryota</taxon>
        <taxon>Fungi</taxon>
        <taxon>Dikarya</taxon>
        <taxon>Basidiomycota</taxon>
        <taxon>Agaricomycotina</taxon>
        <taxon>Agaricomycetes</taxon>
        <taxon>Agaricomycetidae</taxon>
        <taxon>Agaricales</taxon>
        <taxon>Marasmiineae</taxon>
        <taxon>Mycenaceae</taxon>
        <taxon>Mycena</taxon>
    </lineage>
</organism>
<keyword evidence="3" id="KW-0808">Transferase</keyword>
<gene>
    <name evidence="3" type="ORF">MIND_00253300</name>
</gene>
<protein>
    <submittedName>
        <fullName evidence="3">Acyltransferase 3</fullName>
    </submittedName>
</protein>
<dbReference type="GO" id="GO:0016747">
    <property type="term" value="F:acyltransferase activity, transferring groups other than amino-acyl groups"/>
    <property type="evidence" value="ECO:0007669"/>
    <property type="project" value="InterPro"/>
</dbReference>
<dbReference type="InterPro" id="IPR050623">
    <property type="entry name" value="Glucan_succinyl_AcylTrfase"/>
</dbReference>
<keyword evidence="1" id="KW-0812">Transmembrane</keyword>
<dbReference type="Pfam" id="PF01757">
    <property type="entry name" value="Acyl_transf_3"/>
    <property type="match status" value="1"/>
</dbReference>
<dbReference type="OrthoDB" id="4141464at2759"/>
<dbReference type="GeneID" id="59341928"/>
<feature type="transmembrane region" description="Helical" evidence="1">
    <location>
        <begin position="193"/>
        <end position="213"/>
    </location>
</feature>
<sequence length="388" mass="43328">MHSNHGTEFTPLLSPPIKQRIHFIDNLRSFIIGLVIVEHALAPFGGENFCRFVSQYPTEPVSHATMLLYGIIHQSFFMGLLFFLAGHFSAVAAENKSPWVFSVDKLKRLGLPLACIELVGEPLAIALVQMDKGDSALPRVKMYFNTWQGVRGPAWFIATLLAFDLIYIVLKVALSSIPIRIEYTPTSASRHRVAASIGITAVIFCSFLVRLYFPVGHMIPVLGLQPGYAPQYIFAFVAGTSLSQIQPYLLMKNPAPILLFTYLVAGLTIALIFSLHNDIADYLGGWNRYAVFYATWNEVCFYFLGAAWFSLFHQNELTKKQWAKTARYSYGVYLVHPLVVLALQMSVDRLVGELNGIVKTMLVVLLGIPLSWATSRVLTQIPPVGRII</sequence>
<accession>A0A8H6WHE8</accession>
<comment type="caution">
    <text evidence="3">The sequence shown here is derived from an EMBL/GenBank/DDBJ whole genome shotgun (WGS) entry which is preliminary data.</text>
</comment>
<feature type="transmembrane region" description="Helical" evidence="1">
    <location>
        <begin position="27"/>
        <end position="46"/>
    </location>
</feature>
<proteinExistence type="predicted"/>
<feature type="transmembrane region" description="Helical" evidence="1">
    <location>
        <begin position="289"/>
        <end position="309"/>
    </location>
</feature>
<dbReference type="InterPro" id="IPR002656">
    <property type="entry name" value="Acyl_transf_3_dom"/>
</dbReference>
<name>A0A8H6WHE8_9AGAR</name>
<keyword evidence="3" id="KW-0012">Acyltransferase</keyword>
<feature type="transmembrane region" description="Helical" evidence="1">
    <location>
        <begin position="66"/>
        <end position="88"/>
    </location>
</feature>
<evidence type="ECO:0000256" key="1">
    <source>
        <dbReference type="SAM" id="Phobius"/>
    </source>
</evidence>
<evidence type="ECO:0000259" key="2">
    <source>
        <dbReference type="Pfam" id="PF01757"/>
    </source>
</evidence>
<feature type="domain" description="Acyltransferase 3" evidence="2">
    <location>
        <begin position="21"/>
        <end position="375"/>
    </location>
</feature>
<feature type="transmembrane region" description="Helical" evidence="1">
    <location>
        <begin position="109"/>
        <end position="130"/>
    </location>
</feature>
<feature type="transmembrane region" description="Helical" evidence="1">
    <location>
        <begin position="330"/>
        <end position="351"/>
    </location>
</feature>
<evidence type="ECO:0000313" key="3">
    <source>
        <dbReference type="EMBL" id="KAF7312399.1"/>
    </source>
</evidence>
<keyword evidence="1" id="KW-0472">Membrane</keyword>
<dbReference type="AlphaFoldDB" id="A0A8H6WHE8"/>
<dbReference type="EMBL" id="JACAZF010000002">
    <property type="protein sequence ID" value="KAF7312399.1"/>
    <property type="molecule type" value="Genomic_DNA"/>
</dbReference>
<dbReference type="RefSeq" id="XP_037224507.1">
    <property type="nucleotide sequence ID" value="XM_037359412.1"/>
</dbReference>
<dbReference type="Proteomes" id="UP000636479">
    <property type="component" value="Unassembled WGS sequence"/>
</dbReference>
<dbReference type="PANTHER" id="PTHR36927">
    <property type="entry name" value="BLR4337 PROTEIN"/>
    <property type="match status" value="1"/>
</dbReference>
<feature type="transmembrane region" description="Helical" evidence="1">
    <location>
        <begin position="150"/>
        <end position="173"/>
    </location>
</feature>
<keyword evidence="1" id="KW-1133">Transmembrane helix</keyword>
<feature type="transmembrane region" description="Helical" evidence="1">
    <location>
        <begin position="257"/>
        <end position="277"/>
    </location>
</feature>
<evidence type="ECO:0000313" key="4">
    <source>
        <dbReference type="Proteomes" id="UP000636479"/>
    </source>
</evidence>